<sequence>MIIIIITALIGIHILQRIIYNWYSGNYILKIQ</sequence>
<gene>
    <name evidence="1" type="ordered locus">Z1182</name>
    <name evidence="2" type="ordered locus">Z1621</name>
</gene>
<dbReference type="EMBL" id="AE005174">
    <property type="protein sequence ID" value="AAG55736.1"/>
    <property type="molecule type" value="Genomic_DNA"/>
</dbReference>
<evidence type="ECO:0000313" key="2">
    <source>
        <dbReference type="EMBL" id="AAG55736.1"/>
    </source>
</evidence>
<evidence type="ECO:0000313" key="1">
    <source>
        <dbReference type="EMBL" id="AAG55327.1"/>
    </source>
</evidence>
<dbReference type="EMBL" id="AE005174">
    <property type="protein sequence ID" value="AAG55327.1"/>
    <property type="molecule type" value="Genomic_DNA"/>
</dbReference>
<dbReference type="Proteomes" id="UP000002519">
    <property type="component" value="Chromosome"/>
</dbReference>
<name>Q8X9P3_ECO57</name>
<dbReference type="KEGG" id="ece:Z1182"/>
<protein>
    <submittedName>
        <fullName evidence="2">Uncharacterized protein</fullName>
    </submittedName>
</protein>
<dbReference type="KEGG" id="ece:Z1621"/>
<organism evidence="3">
    <name type="scientific">Escherichia coli O157:H7</name>
    <dbReference type="NCBI Taxonomy" id="83334"/>
    <lineage>
        <taxon>Bacteria</taxon>
        <taxon>Pseudomonadati</taxon>
        <taxon>Pseudomonadota</taxon>
        <taxon>Gammaproteobacteria</taxon>
        <taxon>Enterobacterales</taxon>
        <taxon>Enterobacteriaceae</taxon>
        <taxon>Escherichia</taxon>
    </lineage>
</organism>
<evidence type="ECO:0000313" key="3">
    <source>
        <dbReference type="Proteomes" id="UP000002519"/>
    </source>
</evidence>
<proteinExistence type="predicted"/>
<dbReference type="AlphaFoldDB" id="Q8X9P3"/>
<reference evidence="2 3" key="1">
    <citation type="journal article" date="2001" name="Nature">
        <title>Genome sequence of enterohaemorrhagic Escherichia coli O157:H7.</title>
        <authorList>
            <person name="Perna N.T."/>
            <person name="Plunkett G.III."/>
            <person name="Burland V."/>
            <person name="Mau B."/>
            <person name="Glasner J.D."/>
            <person name="Rose D.J."/>
            <person name="Mayhew G.F."/>
            <person name="Evans P.S."/>
            <person name="Gregor J."/>
            <person name="Kirkpatrick H.A."/>
            <person name="Posfai G."/>
            <person name="Hackett J."/>
            <person name="Klink S."/>
            <person name="Boutin A."/>
            <person name="Shao Y."/>
            <person name="Miller L."/>
            <person name="Grotbeck E.J."/>
            <person name="Davis N.W."/>
            <person name="Lim A."/>
            <person name="Dimalanta E."/>
            <person name="Potamousis K."/>
            <person name="Apodaca J."/>
            <person name="Anantharaman T.S."/>
            <person name="Lin J."/>
            <person name="Yen G."/>
            <person name="Schwartz D.C."/>
            <person name="Welch R.A."/>
            <person name="Blattner F.R."/>
        </authorList>
    </citation>
    <scope>NUCLEOTIDE SEQUENCE [LARGE SCALE GENOMIC DNA]</scope>
    <source>
        <strain evidence="2">EDL933</strain>
        <strain evidence="3">O157:H7 / EDL933 / ATCC 700927 / EHEC</strain>
    </source>
</reference>
<accession>Q8X9P3</accession>
<dbReference type="PIR" id="D85659">
    <property type="entry name" value="D85659"/>
</dbReference>